<dbReference type="Proteomes" id="UP001212263">
    <property type="component" value="Unassembled WGS sequence"/>
</dbReference>
<evidence type="ECO:0000313" key="2">
    <source>
        <dbReference type="Proteomes" id="UP001212263"/>
    </source>
</evidence>
<name>A0AAW6FHS0_9BACT</name>
<organism evidence="1 2">
    <name type="scientific">Odoribacter splanchnicus</name>
    <dbReference type="NCBI Taxonomy" id="28118"/>
    <lineage>
        <taxon>Bacteria</taxon>
        <taxon>Pseudomonadati</taxon>
        <taxon>Bacteroidota</taxon>
        <taxon>Bacteroidia</taxon>
        <taxon>Bacteroidales</taxon>
        <taxon>Odoribacteraceae</taxon>
        <taxon>Odoribacter</taxon>
    </lineage>
</organism>
<evidence type="ECO:0000313" key="1">
    <source>
        <dbReference type="EMBL" id="MDB9223111.1"/>
    </source>
</evidence>
<dbReference type="EMBL" id="JAQMRD010000009">
    <property type="protein sequence ID" value="MDB9223111.1"/>
    <property type="molecule type" value="Genomic_DNA"/>
</dbReference>
<dbReference type="AlphaFoldDB" id="A0AAW6FHS0"/>
<protein>
    <submittedName>
        <fullName evidence="1">DUF6266 family protein</fullName>
    </submittedName>
</protein>
<sequence length="213" mass="24483">MAIAKSALFHELNGSLGNLIIYKVGDQIRVRGKTSHYRDAKSETQLKQRSKVKTIAKLFSFLDLQLHVYWKQLTVGTTLSGYNLFFKENIRYAGEAEAIEDFNSFKICKGVVPLPADIEVKFHPDKQVTLKWNIQSSDVMRNHDCLQLAAFTPYKKRNPKIRIIATTETQRKAGYYAFQIPDSLEKPAYLYAFFKSKYTNEISDSYYLGGTEE</sequence>
<gene>
    <name evidence="1" type="ORF">PN645_08845</name>
</gene>
<dbReference type="RefSeq" id="WP_118122070.1">
    <property type="nucleotide sequence ID" value="NZ_CABJFF010000010.1"/>
</dbReference>
<proteinExistence type="predicted"/>
<comment type="caution">
    <text evidence="1">The sequence shown here is derived from an EMBL/GenBank/DDBJ whole genome shotgun (WGS) entry which is preliminary data.</text>
</comment>
<reference evidence="1" key="1">
    <citation type="submission" date="2023-01" db="EMBL/GenBank/DDBJ databases">
        <title>Human gut microbiome strain richness.</title>
        <authorList>
            <person name="Chen-Liaw A."/>
        </authorList>
    </citation>
    <scope>NUCLEOTIDE SEQUENCE</scope>
    <source>
        <strain evidence="1">RTP21484st1_B7_RTP21484_190118</strain>
    </source>
</reference>
<accession>A0AAW6FHS0</accession>